<dbReference type="SUPFAM" id="SSF46689">
    <property type="entry name" value="Homeodomain-like"/>
    <property type="match status" value="2"/>
</dbReference>
<keyword evidence="5" id="KW-1185">Reference proteome</keyword>
<evidence type="ECO:0000259" key="4">
    <source>
        <dbReference type="PROSITE" id="PS51253"/>
    </source>
</evidence>
<evidence type="ECO:0000256" key="3">
    <source>
        <dbReference type="ARBA" id="ARBA00023242"/>
    </source>
</evidence>
<dbReference type="Gene3D" id="1.10.10.60">
    <property type="entry name" value="Homeodomain-like"/>
    <property type="match status" value="2"/>
</dbReference>
<dbReference type="SMART" id="SM00674">
    <property type="entry name" value="CENPB"/>
    <property type="match status" value="1"/>
</dbReference>
<dbReference type="GO" id="GO:0005634">
    <property type="term" value="C:nucleus"/>
    <property type="evidence" value="ECO:0007669"/>
    <property type="project" value="UniProtKB-SubCell"/>
</dbReference>
<dbReference type="GO" id="GO:0003677">
    <property type="term" value="F:DNA binding"/>
    <property type="evidence" value="ECO:0007669"/>
    <property type="project" value="UniProtKB-KW"/>
</dbReference>
<dbReference type="InterPro" id="IPR006600">
    <property type="entry name" value="HTH_CenpB_DNA-bd_dom"/>
</dbReference>
<dbReference type="PANTHER" id="PTHR19303:SF73">
    <property type="entry name" value="PROTEIN PDC2"/>
    <property type="match status" value="1"/>
</dbReference>
<name>A0A914WT09_9BILA</name>
<evidence type="ECO:0000313" key="6">
    <source>
        <dbReference type="WBParaSite" id="PSAMB.scaffold5021size12867.g25729.t1"/>
    </source>
</evidence>
<reference evidence="6" key="1">
    <citation type="submission" date="2022-11" db="UniProtKB">
        <authorList>
            <consortium name="WormBaseParasite"/>
        </authorList>
    </citation>
    <scope>IDENTIFICATION</scope>
</reference>
<dbReference type="Pfam" id="PF04218">
    <property type="entry name" value="CENP-B_N"/>
    <property type="match status" value="1"/>
</dbReference>
<feature type="domain" description="HTH CENPB-type" evidence="4">
    <location>
        <begin position="68"/>
        <end position="138"/>
    </location>
</feature>
<dbReference type="InterPro" id="IPR004875">
    <property type="entry name" value="DDE_SF_endonuclease_dom"/>
</dbReference>
<comment type="subcellular location">
    <subcellularLocation>
        <location evidence="1">Nucleus</location>
    </subcellularLocation>
</comment>
<dbReference type="PANTHER" id="PTHR19303">
    <property type="entry name" value="TRANSPOSON"/>
    <property type="match status" value="1"/>
</dbReference>
<proteinExistence type="predicted"/>
<keyword evidence="2" id="KW-0238">DNA-binding</keyword>
<evidence type="ECO:0000256" key="1">
    <source>
        <dbReference type="ARBA" id="ARBA00004123"/>
    </source>
</evidence>
<dbReference type="InterPro" id="IPR036397">
    <property type="entry name" value="RNaseH_sf"/>
</dbReference>
<dbReference type="InterPro" id="IPR050863">
    <property type="entry name" value="CenT-Element_Derived"/>
</dbReference>
<dbReference type="AlphaFoldDB" id="A0A914WT09"/>
<dbReference type="Pfam" id="PF03221">
    <property type="entry name" value="HTH_Tnp_Tc5"/>
    <property type="match status" value="1"/>
</dbReference>
<accession>A0A914WT09</accession>
<dbReference type="WBParaSite" id="PSAMB.scaffold5021size12867.g25729.t1">
    <property type="protein sequence ID" value="PSAMB.scaffold5021size12867.g25729.t1"/>
    <property type="gene ID" value="PSAMB.scaffold5021size12867.g25729"/>
</dbReference>
<sequence length="513" mass="58066">MASSSEAKKKRICLTIEQKLSILDALKENSASRVQIAKDHGCDPTTIGRIVKDEAAIREMALSNGNLKITRKRKSSYDDLNLAVSQWFHAKRAKGALISGPVIMEKASEMARLLNIEFQPSNGWLARWKANENVSFHKLHGEKEAADFAGAADWMEKVYPDMVKGYDSQDIFNADETGLYFKALPSGTMAVNGEKPSGGKVQKDRITILFLCNQEGSEKFVYSIGKSKSPRCFQRVRNLPVKYYSNSKAWMTSEIWTQILVELNQKLHSQKRKIILFIDNACCHKLKEGTRLQCINIVYLPPNATSLIQPLDQGIIHSFKAHYRHLIIRKQLAAIEQDISAKDFSKTVDVLQALHMVKSAWNLVTPQTISNCFRKAKFTSQSDEIDVQESEVVQEDQGSPNAEDLGISAEEFTELINCDQELECYGELTPQEIIANFCRGDKNDSHDQDGEVEETERQMPTNGEILNALNVLRVAVEMKGSNFERFYAFEQEIFDITRSNKKQSKITQFFSKN</sequence>
<evidence type="ECO:0000313" key="5">
    <source>
        <dbReference type="Proteomes" id="UP000887566"/>
    </source>
</evidence>
<evidence type="ECO:0000256" key="2">
    <source>
        <dbReference type="ARBA" id="ARBA00023125"/>
    </source>
</evidence>
<organism evidence="5 6">
    <name type="scientific">Plectus sambesii</name>
    <dbReference type="NCBI Taxonomy" id="2011161"/>
    <lineage>
        <taxon>Eukaryota</taxon>
        <taxon>Metazoa</taxon>
        <taxon>Ecdysozoa</taxon>
        <taxon>Nematoda</taxon>
        <taxon>Chromadorea</taxon>
        <taxon>Plectida</taxon>
        <taxon>Plectina</taxon>
        <taxon>Plectoidea</taxon>
        <taxon>Plectidae</taxon>
        <taxon>Plectus</taxon>
    </lineage>
</organism>
<dbReference type="Proteomes" id="UP000887566">
    <property type="component" value="Unplaced"/>
</dbReference>
<dbReference type="PROSITE" id="PS51253">
    <property type="entry name" value="HTH_CENPB"/>
    <property type="match status" value="1"/>
</dbReference>
<protein>
    <submittedName>
        <fullName evidence="6">HTH CENPB-type domain-containing protein</fullName>
    </submittedName>
</protein>
<dbReference type="Gene3D" id="3.30.420.10">
    <property type="entry name" value="Ribonuclease H-like superfamily/Ribonuclease H"/>
    <property type="match status" value="1"/>
</dbReference>
<keyword evidence="3" id="KW-0539">Nucleus</keyword>
<dbReference type="InterPro" id="IPR007889">
    <property type="entry name" value="HTH_Psq"/>
</dbReference>
<dbReference type="Pfam" id="PF03184">
    <property type="entry name" value="DDE_1"/>
    <property type="match status" value="1"/>
</dbReference>
<dbReference type="InterPro" id="IPR009057">
    <property type="entry name" value="Homeodomain-like_sf"/>
</dbReference>